<dbReference type="InterPro" id="IPR058240">
    <property type="entry name" value="rSAM_sf"/>
</dbReference>
<dbReference type="AlphaFoldDB" id="A0A2A6EE33"/>
<gene>
    <name evidence="9" type="ORF">CLI71_07925</name>
</gene>
<keyword evidence="4 6" id="KW-0408">Iron</keyword>
<reference evidence="9 10" key="1">
    <citation type="submission" date="2017-09" db="EMBL/GenBank/DDBJ databases">
        <title>Phase variable restriction modification systems are present in the genome sequences of periodontal pathogens Prevotella intermedia, Tannerella forsythia and Porphyromonas gingivalis.</title>
        <authorList>
            <person name="Haigh R.D."/>
            <person name="Crawford L."/>
            <person name="Ralph J."/>
            <person name="Wanford J."/>
            <person name="Vartoukian S.R."/>
            <person name="Hijazib K."/>
            <person name="Wade W."/>
            <person name="Oggioni M.R."/>
        </authorList>
    </citation>
    <scope>NUCLEOTIDE SEQUENCE [LARGE SCALE GENOMIC DNA]</scope>
    <source>
        <strain evidence="9 10">WW2834</strain>
    </source>
</reference>
<dbReference type="PANTHER" id="PTHR32331">
    <property type="entry name" value="UPF0313 PROTEIN YGIQ"/>
    <property type="match status" value="1"/>
</dbReference>
<evidence type="ECO:0000256" key="5">
    <source>
        <dbReference type="ARBA" id="ARBA00023014"/>
    </source>
</evidence>
<comment type="cofactor">
    <cofactor evidence="6">
        <name>[4Fe-4S] cluster</name>
        <dbReference type="ChEBI" id="CHEBI:49883"/>
    </cofactor>
    <text evidence="6">Binds 1 [4Fe-4S] cluster. The cluster is coordinated with 3 cysteines and an exchangeable S-adenosyl-L-methionine.</text>
</comment>
<proteinExistence type="inferred from homology"/>
<dbReference type="EMBL" id="NSLY01000020">
    <property type="protein sequence ID" value="PDP59962.1"/>
    <property type="molecule type" value="Genomic_DNA"/>
</dbReference>
<dbReference type="InterPro" id="IPR007197">
    <property type="entry name" value="rSAM"/>
</dbReference>
<evidence type="ECO:0000256" key="3">
    <source>
        <dbReference type="ARBA" id="ARBA00022723"/>
    </source>
</evidence>
<dbReference type="Gene3D" id="3.80.30.20">
    <property type="entry name" value="tm_1862 like domain"/>
    <property type="match status" value="1"/>
</dbReference>
<dbReference type="SFLD" id="SFLDS00029">
    <property type="entry name" value="Radical_SAM"/>
    <property type="match status" value="1"/>
</dbReference>
<dbReference type="GO" id="GO:0003824">
    <property type="term" value="F:catalytic activity"/>
    <property type="evidence" value="ECO:0007669"/>
    <property type="project" value="InterPro"/>
</dbReference>
<feature type="domain" description="Radical SAM core" evidence="8">
    <location>
        <begin position="343"/>
        <end position="623"/>
    </location>
</feature>
<keyword evidence="2 6" id="KW-0949">S-adenosyl-L-methionine</keyword>
<dbReference type="PROSITE" id="PS01278">
    <property type="entry name" value="MTTASE_RADICAL"/>
    <property type="match status" value="1"/>
</dbReference>
<evidence type="ECO:0000259" key="8">
    <source>
        <dbReference type="PROSITE" id="PS51918"/>
    </source>
</evidence>
<keyword evidence="3 6" id="KW-0479">Metal-binding</keyword>
<dbReference type="SFLD" id="SFLDG01069">
    <property type="entry name" value="UPF0313"/>
    <property type="match status" value="1"/>
</dbReference>
<dbReference type="HAMAP" id="MF_01251">
    <property type="entry name" value="UPF0313"/>
    <property type="match status" value="1"/>
</dbReference>
<dbReference type="PROSITE" id="PS51918">
    <property type="entry name" value="RADICAL_SAM"/>
    <property type="match status" value="1"/>
</dbReference>
<evidence type="ECO:0000313" key="10">
    <source>
        <dbReference type="Proteomes" id="UP000219058"/>
    </source>
</evidence>
<name>A0A2A6EE33_PREIN</name>
<evidence type="ECO:0000256" key="6">
    <source>
        <dbReference type="HAMAP-Rule" id="MF_01251"/>
    </source>
</evidence>
<comment type="caution">
    <text evidence="9">The sequence shown here is derived from an EMBL/GenBank/DDBJ whole genome shotgun (WGS) entry which is preliminary data.</text>
</comment>
<dbReference type="SUPFAM" id="SSF102114">
    <property type="entry name" value="Radical SAM enzymes"/>
    <property type="match status" value="1"/>
</dbReference>
<accession>A0A2A6EE33</accession>
<evidence type="ECO:0000256" key="7">
    <source>
        <dbReference type="SAM" id="MobiDB-lite"/>
    </source>
</evidence>
<feature type="binding site" evidence="6">
    <location>
        <position position="364"/>
    </location>
    <ligand>
        <name>[4Fe-4S] cluster</name>
        <dbReference type="ChEBI" id="CHEBI:49883"/>
        <note>4Fe-4S-S-AdoMet</note>
    </ligand>
</feature>
<feature type="compositionally biased region" description="Basic and acidic residues" evidence="7">
    <location>
        <begin position="22"/>
        <end position="39"/>
    </location>
</feature>
<dbReference type="Proteomes" id="UP000219058">
    <property type="component" value="Unassembled WGS sequence"/>
</dbReference>
<feature type="compositionally biased region" description="Basic residues" evidence="7">
    <location>
        <begin position="1"/>
        <end position="11"/>
    </location>
</feature>
<dbReference type="GO" id="GO:0051539">
    <property type="term" value="F:4 iron, 4 sulfur cluster binding"/>
    <property type="evidence" value="ECO:0007669"/>
    <property type="project" value="UniProtKB-KW"/>
</dbReference>
<comment type="similarity">
    <text evidence="6">Belongs to the UPF0313 family.</text>
</comment>
<dbReference type="PANTHER" id="PTHR32331:SF0">
    <property type="entry name" value="UPF0313 PROTEIN YGIQ"/>
    <property type="match status" value="1"/>
</dbReference>
<dbReference type="GO" id="GO:0005506">
    <property type="term" value="F:iron ion binding"/>
    <property type="evidence" value="ECO:0007669"/>
    <property type="project" value="UniProtKB-UniRule"/>
</dbReference>
<dbReference type="Pfam" id="PF08497">
    <property type="entry name" value="Radical_SAM_N"/>
    <property type="match status" value="1"/>
</dbReference>
<evidence type="ECO:0000256" key="1">
    <source>
        <dbReference type="ARBA" id="ARBA00022485"/>
    </source>
</evidence>
<dbReference type="SFLD" id="SFLDG01082">
    <property type="entry name" value="B12-binding_domain_containing"/>
    <property type="match status" value="1"/>
</dbReference>
<keyword evidence="5 6" id="KW-0411">Iron-sulfur</keyword>
<evidence type="ECO:0000313" key="9">
    <source>
        <dbReference type="EMBL" id="PDP59962.1"/>
    </source>
</evidence>
<feature type="region of interest" description="Disordered" evidence="7">
    <location>
        <begin position="651"/>
        <end position="693"/>
    </location>
</feature>
<feature type="binding site" evidence="6">
    <location>
        <position position="361"/>
    </location>
    <ligand>
        <name>[4Fe-4S] cluster</name>
        <dbReference type="ChEBI" id="CHEBI:49883"/>
        <note>4Fe-4S-S-AdoMet</note>
    </ligand>
</feature>
<feature type="region of interest" description="Disordered" evidence="7">
    <location>
        <begin position="1"/>
        <end position="39"/>
    </location>
</feature>
<dbReference type="RefSeq" id="WP_097550397.1">
    <property type="nucleotide sequence ID" value="NZ_NSLY01000020.1"/>
</dbReference>
<dbReference type="InterPro" id="IPR020612">
    <property type="entry name" value="Methylthiotransferase_CS"/>
</dbReference>
<protein>
    <submittedName>
        <fullName evidence="9">YgiQ family radical SAM protein</fullName>
    </submittedName>
</protein>
<feature type="binding site" evidence="6">
    <location>
        <position position="357"/>
    </location>
    <ligand>
        <name>[4Fe-4S] cluster</name>
        <dbReference type="ChEBI" id="CHEBI:49883"/>
        <note>4Fe-4S-S-AdoMet</note>
    </ligand>
</feature>
<dbReference type="NCBIfam" id="TIGR03904">
    <property type="entry name" value="SAM_YgiQ"/>
    <property type="match status" value="1"/>
</dbReference>
<sequence>MSNNKPTRRQNKAAQAQNTKPSRKDSSTGEQKNKEREVRTTTSRFMLTDFLPTTKKEVELRKWNELDIILFSADAYIDHPAFGAAVIGRTLEAAGYRVAIVPQPDWHGDFRDFKKLGRPRLYFGISAGAMDSMVNKYTANKRLRSEDAYSPDGRHDLRPEYPSIVYSKILRQLYPDMPIVLGGIEASLRRLSHYDYWKDSLRKSVLCDSGADVIIYGMGEKQIVSIAQELESGRNIKDIKEIPQIAYLCKKADIPEGIKTDDIVLHSHEECLHNKKFQSENFRHIEEESNKKHAQRILQEVDGQYIVVNPPYPTMSTAEVDAAYDLPYTREPHPKYKGKVIPAYEMIKFSVNIHRGCFGGCAFCTISAHQGKFIASRSKESILKEVKQVIQMPDFKGYLSDLGGPSANMYGMAGKNQKACEHCKRPSCIHPEICPNLNTDHSKLLEIYRAVDALPGIKKSFIGSGVRYDLLLHDSKDEKANQSAREYTRKLIKKHVSGRLKIAPEHTSDRVLQLMRKPSFKQFYQFKRIFDRINKEENLRQQIIPYFISSHPGCKEEDMAELAVITKDLDFHLEQVQDFTPTPMTVSTEAWYSGYDPYTLEPIFSAKTPREKLAQRQFFFWYKPEERKNIERELKRIGRSDLIGKLYDNKPFHGKVNYDPKAIGSSPADDKRSRRKKPYKQNDNWNKGKKNRR</sequence>
<dbReference type="InterPro" id="IPR023404">
    <property type="entry name" value="rSAM_horseshoe"/>
</dbReference>
<evidence type="ECO:0000256" key="2">
    <source>
        <dbReference type="ARBA" id="ARBA00022691"/>
    </source>
</evidence>
<keyword evidence="1 6" id="KW-0004">4Fe-4S</keyword>
<dbReference type="Pfam" id="PF11842">
    <property type="entry name" value="DUF3362"/>
    <property type="match status" value="1"/>
</dbReference>
<dbReference type="InterPro" id="IPR022946">
    <property type="entry name" value="UPF0313"/>
</dbReference>
<dbReference type="InterPro" id="IPR013704">
    <property type="entry name" value="UPF0313_N"/>
</dbReference>
<organism evidence="9 10">
    <name type="scientific">Prevotella intermedia</name>
    <dbReference type="NCBI Taxonomy" id="28131"/>
    <lineage>
        <taxon>Bacteria</taxon>
        <taxon>Pseudomonadati</taxon>
        <taxon>Bacteroidota</taxon>
        <taxon>Bacteroidia</taxon>
        <taxon>Bacteroidales</taxon>
        <taxon>Prevotellaceae</taxon>
        <taxon>Prevotella</taxon>
    </lineage>
</organism>
<dbReference type="InterPro" id="IPR024560">
    <property type="entry name" value="UPF0313_C"/>
</dbReference>
<evidence type="ECO:0000256" key="4">
    <source>
        <dbReference type="ARBA" id="ARBA00023004"/>
    </source>
</evidence>
<dbReference type="SMART" id="SM00729">
    <property type="entry name" value="Elp3"/>
    <property type="match status" value="1"/>
</dbReference>
<dbReference type="InterPro" id="IPR006638">
    <property type="entry name" value="Elp3/MiaA/NifB-like_rSAM"/>
</dbReference>